<dbReference type="InterPro" id="IPR008979">
    <property type="entry name" value="Galactose-bd-like_sf"/>
</dbReference>
<dbReference type="KEGG" id="pbf:CFX0092_B0064"/>
<dbReference type="RefSeq" id="WP_095044989.1">
    <property type="nucleotide sequence ID" value="NZ_LN890656.1"/>
</dbReference>
<dbReference type="InterPro" id="IPR051043">
    <property type="entry name" value="Sulfatase_Mod_Factor_Kinase"/>
</dbReference>
<dbReference type="InterPro" id="IPR005532">
    <property type="entry name" value="SUMF_dom"/>
</dbReference>
<sequence>MTPSFGPYRVIQPLGSGGMADVYLAHDAGLNRRVAIKAPRPEFITTEGRARFAREAMAAAALEHVAIVPLYGYGDQDGRPYMVMRYLTGGALNERIAHRPMHPAAALPILERIAAALDYAHSHGVIHRDVKSANILFDDKDNAYLSDFGIAWLAAAGETNRLTATGTVRGTFDYISPEQAQGIRDLDGRADLYSLAVVLFEMLTGDVPYRADSGLLVAAQHISAPIPDIRSRRPDLPPGLSAVMGRALAKRRDDRYPTGAALVADVGRALSGQRVATPQLAPSHPAPAVSGSPINRITWLLIIGAVAALAVVMFALLRPSGSGTEAVVATAELQTPNVTDTTEPTSTITAIVATPTLVGIESISITAPAQLTNTLTPTYVPPHIGDNRIIPLSDEVSIEQVFVPAGSFLMGSLEDPEAKGNEYPQHEVYIDAFWLDKTEVTNGQFEVFIKATGYQTAAERENSGRVRTETGWLTVPGVNWEHPSDPVEALPDRNFPVVMVSWDDATAFCTWAGGRLPTEAEWEYAARGSTAERYPWGDEFVGEFVNFCDLNCPFSWADLGLDDSFETIAPVGSFANGASWVGAFDLVGNVWEWVNDWYTNGYYEDAPYANPTGPDVGDFRVLRGGAWYNLAETVRGAERGSDRPVDRDNGAGFRCAAAATDAAALAAPAATVILTATLPAAPAVLPGALVLDAFSDGGAVNGAYRVNAPGNELSLALVPAGDGQALALTYGINNGPPGDYAGIERDLAAMDWRGYSEICLWVRNDDFDGRLTVQFRQRAADTWKTAVPLAGVTTANLCLPLNEATFTAVSGDAAATLDLAEIDNYAIYLGDSGPDQGTLLVDAIRLNP</sequence>
<evidence type="ECO:0000313" key="6">
    <source>
        <dbReference type="EMBL" id="CUS05598.1"/>
    </source>
</evidence>
<evidence type="ECO:0000259" key="5">
    <source>
        <dbReference type="PROSITE" id="PS50011"/>
    </source>
</evidence>
<dbReference type="Gene3D" id="3.30.200.20">
    <property type="entry name" value="Phosphorylase Kinase, domain 1"/>
    <property type="match status" value="1"/>
</dbReference>
<dbReference type="Pfam" id="PF00069">
    <property type="entry name" value="Pkinase"/>
    <property type="match status" value="1"/>
</dbReference>
<dbReference type="EMBL" id="LN890656">
    <property type="protein sequence ID" value="CUS05598.1"/>
    <property type="molecule type" value="Genomic_DNA"/>
</dbReference>
<dbReference type="SUPFAM" id="SSF56112">
    <property type="entry name" value="Protein kinase-like (PK-like)"/>
    <property type="match status" value="1"/>
</dbReference>
<protein>
    <submittedName>
        <fullName evidence="6">Mitogen-activated protein kinase kinase kinase</fullName>
        <ecNumber evidence="6">2.7.11.25</ecNumber>
    </submittedName>
</protein>
<dbReference type="Gene3D" id="1.10.510.10">
    <property type="entry name" value="Transferase(Phosphotransferase) domain 1"/>
    <property type="match status" value="1"/>
</dbReference>
<feature type="domain" description="Protein kinase" evidence="5">
    <location>
        <begin position="8"/>
        <end position="270"/>
    </location>
</feature>
<reference evidence="6" key="1">
    <citation type="submission" date="2016-01" db="EMBL/GenBank/DDBJ databases">
        <authorList>
            <person name="Mcilroy J.S."/>
            <person name="Karst M S."/>
            <person name="Albertsen M."/>
        </authorList>
    </citation>
    <scope>NUCLEOTIDE SEQUENCE</scope>
    <source>
        <strain evidence="6">Cfx-K</strain>
    </source>
</reference>
<dbReference type="Pfam" id="PF03781">
    <property type="entry name" value="FGE-sulfatase"/>
    <property type="match status" value="1"/>
</dbReference>
<dbReference type="PANTHER" id="PTHR23150">
    <property type="entry name" value="SULFATASE MODIFYING FACTOR 1, 2"/>
    <property type="match status" value="1"/>
</dbReference>
<dbReference type="EC" id="2.7.11.25" evidence="6"/>
<dbReference type="InterPro" id="IPR000719">
    <property type="entry name" value="Prot_kinase_dom"/>
</dbReference>
<dbReference type="GO" id="GO:0004672">
    <property type="term" value="F:protein kinase activity"/>
    <property type="evidence" value="ECO:0007669"/>
    <property type="project" value="InterPro"/>
</dbReference>
<dbReference type="PROSITE" id="PS00108">
    <property type="entry name" value="PROTEIN_KINASE_ST"/>
    <property type="match status" value="1"/>
</dbReference>
<proteinExistence type="predicted"/>
<gene>
    <name evidence="6" type="ORF">CFX0092_B0064</name>
</gene>
<dbReference type="Gene3D" id="3.90.1580.10">
    <property type="entry name" value="paralog of FGE (formylglycine-generating enzyme)"/>
    <property type="match status" value="1"/>
</dbReference>
<keyword evidence="6" id="KW-0808">Transferase</keyword>
<dbReference type="OrthoDB" id="9813021at2"/>
<evidence type="ECO:0000256" key="3">
    <source>
        <dbReference type="ARBA" id="ARBA00023170"/>
    </source>
</evidence>
<dbReference type="CDD" id="cd14014">
    <property type="entry name" value="STKc_PknB_like"/>
    <property type="match status" value="1"/>
</dbReference>
<dbReference type="InterPro" id="IPR042095">
    <property type="entry name" value="SUMF_sf"/>
</dbReference>
<name>A0A160T879_9CHLR</name>
<keyword evidence="6" id="KW-0418">Kinase</keyword>
<dbReference type="SMART" id="SM00220">
    <property type="entry name" value="S_TKc"/>
    <property type="match status" value="1"/>
</dbReference>
<dbReference type="SUPFAM" id="SSF49785">
    <property type="entry name" value="Galactose-binding domain-like"/>
    <property type="match status" value="1"/>
</dbReference>
<organism evidence="6 7">
    <name type="scientific">Candidatus Promineifilum breve</name>
    <dbReference type="NCBI Taxonomy" id="1806508"/>
    <lineage>
        <taxon>Bacteria</taxon>
        <taxon>Bacillati</taxon>
        <taxon>Chloroflexota</taxon>
        <taxon>Ardenticatenia</taxon>
        <taxon>Candidatus Promineifilales</taxon>
        <taxon>Candidatus Promineifilaceae</taxon>
        <taxon>Candidatus Promineifilum</taxon>
    </lineage>
</organism>
<dbReference type="InterPro" id="IPR017441">
    <property type="entry name" value="Protein_kinase_ATP_BS"/>
</dbReference>
<evidence type="ECO:0000313" key="7">
    <source>
        <dbReference type="Proteomes" id="UP000215027"/>
    </source>
</evidence>
<evidence type="ECO:0000256" key="1">
    <source>
        <dbReference type="ARBA" id="ARBA00022741"/>
    </source>
</evidence>
<keyword evidence="7" id="KW-1185">Reference proteome</keyword>
<dbReference type="Proteomes" id="UP000215027">
    <property type="component" value="Chromosome II"/>
</dbReference>
<evidence type="ECO:0000256" key="4">
    <source>
        <dbReference type="PROSITE-ProRule" id="PRU10141"/>
    </source>
</evidence>
<dbReference type="AlphaFoldDB" id="A0A160T879"/>
<dbReference type="InterPro" id="IPR011009">
    <property type="entry name" value="Kinase-like_dom_sf"/>
</dbReference>
<dbReference type="SUPFAM" id="SSF56436">
    <property type="entry name" value="C-type lectin-like"/>
    <property type="match status" value="1"/>
</dbReference>
<dbReference type="InterPro" id="IPR008271">
    <property type="entry name" value="Ser/Thr_kinase_AS"/>
</dbReference>
<dbReference type="InterPro" id="IPR016187">
    <property type="entry name" value="CTDL_fold"/>
</dbReference>
<dbReference type="PROSITE" id="PS50011">
    <property type="entry name" value="PROTEIN_KINASE_DOM"/>
    <property type="match status" value="1"/>
</dbReference>
<keyword evidence="2 4" id="KW-0067">ATP-binding</keyword>
<evidence type="ECO:0000256" key="2">
    <source>
        <dbReference type="ARBA" id="ARBA00022840"/>
    </source>
</evidence>
<dbReference type="PROSITE" id="PS00107">
    <property type="entry name" value="PROTEIN_KINASE_ATP"/>
    <property type="match status" value="1"/>
</dbReference>
<feature type="binding site" evidence="4">
    <location>
        <position position="37"/>
    </location>
    <ligand>
        <name>ATP</name>
        <dbReference type="ChEBI" id="CHEBI:30616"/>
    </ligand>
</feature>
<dbReference type="GO" id="GO:0120147">
    <property type="term" value="F:formylglycine-generating oxidase activity"/>
    <property type="evidence" value="ECO:0007669"/>
    <property type="project" value="TreeGrafter"/>
</dbReference>
<keyword evidence="3" id="KW-0675">Receptor</keyword>
<dbReference type="GO" id="GO:0005524">
    <property type="term" value="F:ATP binding"/>
    <property type="evidence" value="ECO:0007669"/>
    <property type="project" value="UniProtKB-UniRule"/>
</dbReference>
<dbReference type="PANTHER" id="PTHR23150:SF19">
    <property type="entry name" value="FORMYLGLYCINE-GENERATING ENZYME"/>
    <property type="match status" value="1"/>
</dbReference>
<keyword evidence="1 4" id="KW-0547">Nucleotide-binding</keyword>
<accession>A0A160T879</accession>